<dbReference type="GO" id="GO:0003700">
    <property type="term" value="F:DNA-binding transcription factor activity"/>
    <property type="evidence" value="ECO:0007669"/>
    <property type="project" value="InterPro"/>
</dbReference>
<gene>
    <name evidence="7" type="ORF">HGMM_F03C06C06</name>
</gene>
<keyword evidence="4" id="KW-0805">Transcription regulation</keyword>
<dbReference type="InterPro" id="IPR043135">
    <property type="entry name" value="Fur_C"/>
</dbReference>
<evidence type="ECO:0000256" key="3">
    <source>
        <dbReference type="ARBA" id="ARBA00022833"/>
    </source>
</evidence>
<dbReference type="PANTHER" id="PTHR33202">
    <property type="entry name" value="ZINC UPTAKE REGULATION PROTEIN"/>
    <property type="match status" value="1"/>
</dbReference>
<dbReference type="InterPro" id="IPR036390">
    <property type="entry name" value="WH_DNA-bd_sf"/>
</dbReference>
<comment type="similarity">
    <text evidence="1">Belongs to the Fur family.</text>
</comment>
<evidence type="ECO:0000256" key="5">
    <source>
        <dbReference type="ARBA" id="ARBA00023125"/>
    </source>
</evidence>
<keyword evidence="3" id="KW-0862">Zinc</keyword>
<dbReference type="PANTHER" id="PTHR33202:SF7">
    <property type="entry name" value="FERRIC UPTAKE REGULATION PROTEIN"/>
    <property type="match status" value="1"/>
</dbReference>
<dbReference type="Pfam" id="PF01475">
    <property type="entry name" value="FUR"/>
    <property type="match status" value="1"/>
</dbReference>
<evidence type="ECO:0000256" key="6">
    <source>
        <dbReference type="ARBA" id="ARBA00023163"/>
    </source>
</evidence>
<reference evidence="7" key="2">
    <citation type="journal article" date="2012" name="PLoS ONE">
        <title>A Deeply Branching Thermophilic Bacterium with an Ancient Acetyl-CoA Pathway Dominates a Subsurface Ecosystem.</title>
        <authorList>
            <person name="Takami H."/>
            <person name="Noguchi H."/>
            <person name="Takaki Y."/>
            <person name="Uchiyama I."/>
            <person name="Toyoda A."/>
            <person name="Nishi S."/>
            <person name="Chee G.-J."/>
            <person name="Arai W."/>
            <person name="Nunoura T."/>
            <person name="Itoh T."/>
            <person name="Hattori M."/>
            <person name="Takai K."/>
        </authorList>
    </citation>
    <scope>NUCLEOTIDE SEQUENCE</scope>
</reference>
<protein>
    <submittedName>
        <fullName evidence="7">Fur family transcriptional regulator</fullName>
    </submittedName>
</protein>
<evidence type="ECO:0000256" key="1">
    <source>
        <dbReference type="ARBA" id="ARBA00007957"/>
    </source>
</evidence>
<accession>H5S9G5</accession>
<evidence type="ECO:0000313" key="7">
    <source>
        <dbReference type="EMBL" id="BAL52801.1"/>
    </source>
</evidence>
<dbReference type="GO" id="GO:0008270">
    <property type="term" value="F:zinc ion binding"/>
    <property type="evidence" value="ECO:0007669"/>
    <property type="project" value="TreeGrafter"/>
</dbReference>
<dbReference type="CDD" id="cd07153">
    <property type="entry name" value="Fur_like"/>
    <property type="match status" value="1"/>
</dbReference>
<dbReference type="Gene3D" id="1.10.10.10">
    <property type="entry name" value="Winged helix-like DNA-binding domain superfamily/Winged helix DNA-binding domain"/>
    <property type="match status" value="1"/>
</dbReference>
<evidence type="ECO:0000256" key="4">
    <source>
        <dbReference type="ARBA" id="ARBA00023015"/>
    </source>
</evidence>
<dbReference type="InterPro" id="IPR002481">
    <property type="entry name" value="FUR"/>
</dbReference>
<dbReference type="AlphaFoldDB" id="H5S9G5"/>
<dbReference type="EMBL" id="AP011640">
    <property type="protein sequence ID" value="BAL52801.1"/>
    <property type="molecule type" value="Genomic_DNA"/>
</dbReference>
<reference evidence="7" key="1">
    <citation type="journal article" date="2005" name="Environ. Microbiol.">
        <title>Genetic and functional properties of uncultivated thermophilic crenarchaeotes from a subsurface gold mine as revealed by analysis of genome fragments.</title>
        <authorList>
            <person name="Nunoura T."/>
            <person name="Hirayama H."/>
            <person name="Takami H."/>
            <person name="Oida H."/>
            <person name="Nishi S."/>
            <person name="Shimamura S."/>
            <person name="Suzuki Y."/>
            <person name="Inagaki F."/>
            <person name="Takai K."/>
            <person name="Nealson K.H."/>
            <person name="Horikoshi K."/>
        </authorList>
    </citation>
    <scope>NUCLEOTIDE SEQUENCE</scope>
</reference>
<keyword evidence="2" id="KW-0678">Repressor</keyword>
<evidence type="ECO:0000256" key="2">
    <source>
        <dbReference type="ARBA" id="ARBA00022491"/>
    </source>
</evidence>
<dbReference type="InterPro" id="IPR036388">
    <property type="entry name" value="WH-like_DNA-bd_sf"/>
</dbReference>
<keyword evidence="6" id="KW-0804">Transcription</keyword>
<dbReference type="GO" id="GO:0045892">
    <property type="term" value="P:negative regulation of DNA-templated transcription"/>
    <property type="evidence" value="ECO:0007669"/>
    <property type="project" value="TreeGrafter"/>
</dbReference>
<name>H5S9G5_9ZZZZ</name>
<dbReference type="SUPFAM" id="SSF46785">
    <property type="entry name" value="Winged helix' DNA-binding domain"/>
    <property type="match status" value="1"/>
</dbReference>
<keyword evidence="5" id="KW-0238">DNA-binding</keyword>
<dbReference type="GO" id="GO:0000976">
    <property type="term" value="F:transcription cis-regulatory region binding"/>
    <property type="evidence" value="ECO:0007669"/>
    <property type="project" value="TreeGrafter"/>
</dbReference>
<organism evidence="7">
    <name type="scientific">uncultured prokaryote</name>
    <dbReference type="NCBI Taxonomy" id="198431"/>
    <lineage>
        <taxon>unclassified sequences</taxon>
        <taxon>environmental samples</taxon>
    </lineage>
</organism>
<sequence length="164" mass="18389">MESDYPMETRMMNHLIDGLKRAGLRLTPQRVAICRLLAESKDHPTASMIYHALLPQFPTLSLATVYKTLDVLKRLGLVQSLGDAGDGCEHYDADLTPHINLVCVRCHRVSDYVEEAIQQVEQRVAERSGYEIQGARIVYYGLCPTCRNGEKTPQIEEQSSGGVR</sequence>
<proteinExistence type="inferred from homology"/>
<dbReference type="GO" id="GO:1900376">
    <property type="term" value="P:regulation of secondary metabolite biosynthetic process"/>
    <property type="evidence" value="ECO:0007669"/>
    <property type="project" value="TreeGrafter"/>
</dbReference>
<dbReference type="Gene3D" id="3.30.1490.190">
    <property type="match status" value="1"/>
</dbReference>